<dbReference type="RefSeq" id="WP_133231010.1">
    <property type="nucleotide sequence ID" value="NZ_SOZE01000010.1"/>
</dbReference>
<proteinExistence type="predicted"/>
<feature type="transmembrane region" description="Helical" evidence="1">
    <location>
        <begin position="92"/>
        <end position="110"/>
    </location>
</feature>
<keyword evidence="1" id="KW-0472">Membrane</keyword>
<evidence type="ECO:0000313" key="3">
    <source>
        <dbReference type="Proteomes" id="UP000297540"/>
    </source>
</evidence>
<feature type="transmembrane region" description="Helical" evidence="1">
    <location>
        <begin position="154"/>
        <end position="176"/>
    </location>
</feature>
<dbReference type="Proteomes" id="UP000297540">
    <property type="component" value="Unassembled WGS sequence"/>
</dbReference>
<gene>
    <name evidence="2" type="ORF">E2R66_11800</name>
</gene>
<dbReference type="OrthoDB" id="651989at2"/>
<feature type="transmembrane region" description="Helical" evidence="1">
    <location>
        <begin position="38"/>
        <end position="56"/>
    </location>
</feature>
<dbReference type="AlphaFoldDB" id="A0A4Y8SEG3"/>
<evidence type="ECO:0000256" key="1">
    <source>
        <dbReference type="SAM" id="Phobius"/>
    </source>
</evidence>
<feature type="transmembrane region" description="Helical" evidence="1">
    <location>
        <begin position="191"/>
        <end position="211"/>
    </location>
</feature>
<protein>
    <recommendedName>
        <fullName evidence="4">YhhN-like protein</fullName>
    </recommendedName>
</protein>
<evidence type="ECO:0000313" key="2">
    <source>
        <dbReference type="EMBL" id="TFF37483.1"/>
    </source>
</evidence>
<keyword evidence="1" id="KW-1133">Transmembrane helix</keyword>
<comment type="caution">
    <text evidence="2">The sequence shown here is derived from an EMBL/GenBank/DDBJ whole genome shotgun (WGS) entry which is preliminary data.</text>
</comment>
<reference evidence="2 3" key="1">
    <citation type="journal article" date="2017" name="Int. J. Syst. Evol. Microbiol.">
        <title>Mucilaginibacterpsychrotolerans sp. nov., isolated from peatlands.</title>
        <authorList>
            <person name="Deng Y."/>
            <person name="Shen L."/>
            <person name="Xu B."/>
            <person name="Liu Y."/>
            <person name="Gu Z."/>
            <person name="Liu H."/>
            <person name="Zhou Y."/>
        </authorList>
    </citation>
    <scope>NUCLEOTIDE SEQUENCE [LARGE SCALE GENOMIC DNA]</scope>
    <source>
        <strain evidence="2 3">NH7-4</strain>
    </source>
</reference>
<feature type="transmembrane region" description="Helical" evidence="1">
    <location>
        <begin position="122"/>
        <end position="142"/>
    </location>
</feature>
<evidence type="ECO:0008006" key="4">
    <source>
        <dbReference type="Google" id="ProtNLM"/>
    </source>
</evidence>
<organism evidence="2 3">
    <name type="scientific">Mucilaginibacter psychrotolerans</name>
    <dbReference type="NCBI Taxonomy" id="1524096"/>
    <lineage>
        <taxon>Bacteria</taxon>
        <taxon>Pseudomonadati</taxon>
        <taxon>Bacteroidota</taxon>
        <taxon>Sphingobacteriia</taxon>
        <taxon>Sphingobacteriales</taxon>
        <taxon>Sphingobacteriaceae</taxon>
        <taxon>Mucilaginibacter</taxon>
    </lineage>
</organism>
<dbReference type="EMBL" id="SOZE01000010">
    <property type="protein sequence ID" value="TFF37483.1"/>
    <property type="molecule type" value="Genomic_DNA"/>
</dbReference>
<sequence length="217" mass="24819">MSVVRFILIASNAPPLLAGAFAAIYFKKFDGKLFSFKLFLLFNSGIQILQLVLSNLKLHNLFLLHIAVPVEFTLLAYFYYASLEKYIDKKIFFTGMTLFLLFSFVNSTFIQPISTFNSHSLIVEALVLIILSIFTFIVLLDPRSGMHQVPMGKTVALINSGIFINFSTTLLIYYFSNFLIKNADEATVNYIWVYNDLASVAMYIFFIVAIWKHIKQK</sequence>
<name>A0A4Y8SEG3_9SPHI</name>
<accession>A0A4Y8SEG3</accession>
<feature type="transmembrane region" description="Helical" evidence="1">
    <location>
        <begin position="62"/>
        <end position="80"/>
    </location>
</feature>
<feature type="transmembrane region" description="Helical" evidence="1">
    <location>
        <begin position="6"/>
        <end position="26"/>
    </location>
</feature>
<keyword evidence="3" id="KW-1185">Reference proteome</keyword>
<keyword evidence="1" id="KW-0812">Transmembrane</keyword>